<evidence type="ECO:0000256" key="1">
    <source>
        <dbReference type="SAM" id="SignalP"/>
    </source>
</evidence>
<name>A0A1M5V2R7_9BRAD</name>
<dbReference type="RefSeq" id="WP_079604278.1">
    <property type="nucleotide sequence ID" value="NZ_LT670817.1"/>
</dbReference>
<organism evidence="2 3">
    <name type="scientific">Bradyrhizobium erythrophlei</name>
    <dbReference type="NCBI Taxonomy" id="1437360"/>
    <lineage>
        <taxon>Bacteria</taxon>
        <taxon>Pseudomonadati</taxon>
        <taxon>Pseudomonadota</taxon>
        <taxon>Alphaproteobacteria</taxon>
        <taxon>Hyphomicrobiales</taxon>
        <taxon>Nitrobacteraceae</taxon>
        <taxon>Bradyrhizobium</taxon>
    </lineage>
</organism>
<proteinExistence type="predicted"/>
<evidence type="ECO:0000313" key="3">
    <source>
        <dbReference type="Proteomes" id="UP000189796"/>
    </source>
</evidence>
<evidence type="ECO:0000313" key="2">
    <source>
        <dbReference type="EMBL" id="SHH69476.1"/>
    </source>
</evidence>
<feature type="signal peptide" evidence="1">
    <location>
        <begin position="1"/>
        <end position="28"/>
    </location>
</feature>
<feature type="chain" id="PRO_5013064841" description="PXPV repeat-containing protein" evidence="1">
    <location>
        <begin position="29"/>
        <end position="92"/>
    </location>
</feature>
<accession>A0A1M5V2R7</accession>
<keyword evidence="1" id="KW-0732">Signal</keyword>
<dbReference type="EMBL" id="LT670817">
    <property type="protein sequence ID" value="SHH69476.1"/>
    <property type="molecule type" value="Genomic_DNA"/>
</dbReference>
<sequence>MKIQVRRLAIALAIAGPLAVAATANSSAAPINGVSFKAAAPAVTTDVRYRAYRDYPYSSYSGYPTYYYYYGYPAYWAYSPYYVYPQYYGYGW</sequence>
<protein>
    <recommendedName>
        <fullName evidence="4">PXPV repeat-containing protein</fullName>
    </recommendedName>
</protein>
<dbReference type="Proteomes" id="UP000189796">
    <property type="component" value="Chromosome I"/>
</dbReference>
<reference evidence="2 3" key="1">
    <citation type="submission" date="2016-11" db="EMBL/GenBank/DDBJ databases">
        <authorList>
            <person name="Jaros S."/>
            <person name="Januszkiewicz K."/>
            <person name="Wedrychowicz H."/>
        </authorList>
    </citation>
    <scope>NUCLEOTIDE SEQUENCE [LARGE SCALE GENOMIC DNA]</scope>
    <source>
        <strain evidence="2 3">GAS138</strain>
    </source>
</reference>
<dbReference type="AlphaFoldDB" id="A0A1M5V2R7"/>
<gene>
    <name evidence="2" type="ORF">SAMN05443248_5726</name>
</gene>
<evidence type="ECO:0008006" key="4">
    <source>
        <dbReference type="Google" id="ProtNLM"/>
    </source>
</evidence>